<protein>
    <submittedName>
        <fullName evidence="2">Protein SSUH2</fullName>
    </submittedName>
</protein>
<feature type="compositionally biased region" description="Low complexity" evidence="1">
    <location>
        <begin position="15"/>
        <end position="27"/>
    </location>
</feature>
<gene>
    <name evidence="2" type="primary">SSUH2_7</name>
    <name evidence="2" type="ORF">NPIL_137361</name>
</gene>
<evidence type="ECO:0000313" key="3">
    <source>
        <dbReference type="Proteomes" id="UP000887013"/>
    </source>
</evidence>
<evidence type="ECO:0000256" key="1">
    <source>
        <dbReference type="SAM" id="MobiDB-lite"/>
    </source>
</evidence>
<evidence type="ECO:0000313" key="2">
    <source>
        <dbReference type="EMBL" id="GFT67578.1"/>
    </source>
</evidence>
<dbReference type="InterPro" id="IPR052789">
    <property type="entry name" value="SSUH2_homolog"/>
</dbReference>
<comment type="caution">
    <text evidence="2">The sequence shown here is derived from an EMBL/GenBank/DDBJ whole genome shotgun (WGS) entry which is preliminary data.</text>
</comment>
<dbReference type="AlphaFoldDB" id="A0A8X6PGS2"/>
<keyword evidence="3" id="KW-1185">Reference proteome</keyword>
<name>A0A8X6PGS2_NEPPI</name>
<feature type="compositionally biased region" description="Low complexity" evidence="1">
    <location>
        <begin position="37"/>
        <end position="59"/>
    </location>
</feature>
<feature type="compositionally biased region" description="Low complexity" evidence="1">
    <location>
        <begin position="73"/>
        <end position="98"/>
    </location>
</feature>
<dbReference type="InterPro" id="IPR036410">
    <property type="entry name" value="HSP_DnaJ_Cys-rich_dom_sf"/>
</dbReference>
<dbReference type="PANTHER" id="PTHR48465">
    <property type="entry name" value="PROTEIN SSUH2 HOMOLOG"/>
    <property type="match status" value="1"/>
</dbReference>
<reference evidence="2" key="1">
    <citation type="submission" date="2020-08" db="EMBL/GenBank/DDBJ databases">
        <title>Multicomponent nature underlies the extraordinary mechanical properties of spider dragline silk.</title>
        <authorList>
            <person name="Kono N."/>
            <person name="Nakamura H."/>
            <person name="Mori M."/>
            <person name="Yoshida Y."/>
            <person name="Ohtoshi R."/>
            <person name="Malay A.D."/>
            <person name="Moran D.A.P."/>
            <person name="Tomita M."/>
            <person name="Numata K."/>
            <person name="Arakawa K."/>
        </authorList>
    </citation>
    <scope>NUCLEOTIDE SEQUENCE</scope>
</reference>
<dbReference type="EMBL" id="BMAW01069141">
    <property type="protein sequence ID" value="GFT67578.1"/>
    <property type="molecule type" value="Genomic_DNA"/>
</dbReference>
<sequence>MSKYTSLPPEQNFEAPPANSAPYPNYPFGINTPYPASPTGSNTPYPTSPTSSNAPYPTNITGSNTYPTSPSGNNTYPTSPSGNNTNPNYPPCNNTPYPASYYPTHTGYPSQQPQIMDYPNPGVPQPGTVPQNYPQPGTIPQNYPQPGVFPQPGISGDCPVPGGTGISQPPTAPDLSQIQKIPGYEGITLDYAVLEPPSFPTWEPTDQNRKPVENLPALTEEEVHAAVTEYASEHCCYGSAVARDMQVKEIVMMSAFHYKLETYAEKRESAYCFEPYKGQPIDGPANGPAPPPWDIQATPPGDFKCGKSKFEVPHTAFVKPCHTCVGNSRVICKDCQGNGRKQCTWCKGRGRRSQFDQEEICTSCNGTGFDRCTWCSGTGQVKCKTCDGKGNLKGFVELTVTWTNHVDDYVSETSFPKELILKVQGQVAYEEVNPRVFPINHVYDAALCNASKDFVHRHTTGFPNERILKQRQLLRVIPIGSVKYQWKDRMDEFFVYGYEHKVYFKDYPQKCCCCTIL</sequence>
<proteinExistence type="predicted"/>
<dbReference type="OrthoDB" id="3355217at2759"/>
<feature type="compositionally biased region" description="Polar residues" evidence="1">
    <location>
        <begin position="60"/>
        <end position="72"/>
    </location>
</feature>
<accession>A0A8X6PGS2</accession>
<organism evidence="2 3">
    <name type="scientific">Nephila pilipes</name>
    <name type="common">Giant wood spider</name>
    <name type="synonym">Nephila maculata</name>
    <dbReference type="NCBI Taxonomy" id="299642"/>
    <lineage>
        <taxon>Eukaryota</taxon>
        <taxon>Metazoa</taxon>
        <taxon>Ecdysozoa</taxon>
        <taxon>Arthropoda</taxon>
        <taxon>Chelicerata</taxon>
        <taxon>Arachnida</taxon>
        <taxon>Araneae</taxon>
        <taxon>Araneomorphae</taxon>
        <taxon>Entelegynae</taxon>
        <taxon>Araneoidea</taxon>
        <taxon>Nephilidae</taxon>
        <taxon>Nephila</taxon>
    </lineage>
</organism>
<dbReference type="Proteomes" id="UP000887013">
    <property type="component" value="Unassembled WGS sequence"/>
</dbReference>
<dbReference type="SUPFAM" id="SSF57938">
    <property type="entry name" value="DnaJ/Hsp40 cysteine-rich domain"/>
    <property type="match status" value="1"/>
</dbReference>
<feature type="region of interest" description="Disordered" evidence="1">
    <location>
        <begin position="1"/>
        <end position="100"/>
    </location>
</feature>
<dbReference type="PANTHER" id="PTHR48465:SF1">
    <property type="entry name" value="PROTEIN SSUH2 HOMOLOG"/>
    <property type="match status" value="1"/>
</dbReference>